<dbReference type="AlphaFoldDB" id="A0A5E7PXH6"/>
<reference evidence="2 3" key="1">
    <citation type="submission" date="2019-09" db="EMBL/GenBank/DDBJ databases">
        <authorList>
            <person name="Chandra G."/>
            <person name="Truman W A."/>
        </authorList>
    </citation>
    <scope>NUCLEOTIDE SEQUENCE [LARGE SCALE GENOMIC DNA]</scope>
    <source>
        <strain evidence="2">PS896</strain>
    </source>
</reference>
<name>A0A5E7PXH6_PSEFL</name>
<dbReference type="RefSeq" id="WP_105709003.1">
    <property type="nucleotide sequence ID" value="NZ_CABVIN010000011.1"/>
</dbReference>
<proteinExistence type="predicted"/>
<protein>
    <recommendedName>
        <fullName evidence="4">Lipoprotein</fullName>
    </recommendedName>
</protein>
<dbReference type="PROSITE" id="PS51257">
    <property type="entry name" value="PROKAR_LIPOPROTEIN"/>
    <property type="match status" value="1"/>
</dbReference>
<sequence precursor="true">MKRLACLLFPLLAACSAGPLMYPESTAGRPTLLYPTCPGPQTAMRFTTTSNELNWVFLLVHVSLPGGEPSPPGATVAETEVRLSTQLYMEHSPKRALHTQRQSETADKVPLWITASSPMATVQLANGKTYQVSIERLKTGFDPRAPEVRDVQHPGSPLGKGDMGDFILTLPELYLNGEKINTAPIHFKKREERYFPIFNC</sequence>
<dbReference type="Proteomes" id="UP000377224">
    <property type="component" value="Unassembled WGS sequence"/>
</dbReference>
<evidence type="ECO:0000313" key="3">
    <source>
        <dbReference type="Proteomes" id="UP000377224"/>
    </source>
</evidence>
<feature type="signal peptide" evidence="1">
    <location>
        <begin position="1"/>
        <end position="22"/>
    </location>
</feature>
<gene>
    <name evidence="2" type="ORF">PS896_05552</name>
</gene>
<dbReference type="EMBL" id="CABVIN010000011">
    <property type="protein sequence ID" value="VVP53948.1"/>
    <property type="molecule type" value="Genomic_DNA"/>
</dbReference>
<accession>A0A5E7PXH6</accession>
<evidence type="ECO:0000313" key="2">
    <source>
        <dbReference type="EMBL" id="VVP53948.1"/>
    </source>
</evidence>
<evidence type="ECO:0000256" key="1">
    <source>
        <dbReference type="SAM" id="SignalP"/>
    </source>
</evidence>
<feature type="chain" id="PRO_5022878515" description="Lipoprotein" evidence="1">
    <location>
        <begin position="23"/>
        <end position="200"/>
    </location>
</feature>
<evidence type="ECO:0008006" key="4">
    <source>
        <dbReference type="Google" id="ProtNLM"/>
    </source>
</evidence>
<organism evidence="2 3">
    <name type="scientific">Pseudomonas fluorescens</name>
    <dbReference type="NCBI Taxonomy" id="294"/>
    <lineage>
        <taxon>Bacteria</taxon>
        <taxon>Pseudomonadati</taxon>
        <taxon>Pseudomonadota</taxon>
        <taxon>Gammaproteobacteria</taxon>
        <taxon>Pseudomonadales</taxon>
        <taxon>Pseudomonadaceae</taxon>
        <taxon>Pseudomonas</taxon>
    </lineage>
</organism>
<keyword evidence="1" id="KW-0732">Signal</keyword>